<sequence length="267" mass="28358">MHRLENKVALVTGAAKGIGRAVAELFAQEGATVILSDIDDTQGQVVCSEIGGAAHYMHLDVAEESQWDSISSSIEQQFGRLDILVNNAGITGFMETEGPFDPENFNLPSWQKIHQVNVEGVAMGCRAAIKLMQQAAHGSIVNLSSRSGNVGIPGAAAYASSKAAIRNHTKSVALYCAQQGYRIRCNSIHPGAILTPLWDSILGQGAEREEAIEKIAADIPLRTMGEPMDVAYAALYLASDESKYVTGTELMVDGGILAGSTASPKKK</sequence>
<comment type="similarity">
    <text evidence="1">Belongs to the short-chain dehydrogenases/reductases (SDR) family.</text>
</comment>
<accession>A0A1Q2M922</accession>
<dbReference type="KEGG" id="maga:Mag101_17580"/>
<dbReference type="STRING" id="260552.Mag101_17580"/>
<dbReference type="OrthoDB" id="9787298at2"/>
<dbReference type="Gene3D" id="3.40.50.720">
    <property type="entry name" value="NAD(P)-binding Rossmann-like Domain"/>
    <property type="match status" value="1"/>
</dbReference>
<dbReference type="InterPro" id="IPR002347">
    <property type="entry name" value="SDR_fam"/>
</dbReference>
<evidence type="ECO:0000313" key="2">
    <source>
        <dbReference type="EMBL" id="AQQ69243.1"/>
    </source>
</evidence>
<dbReference type="InterPro" id="IPR036291">
    <property type="entry name" value="NAD(P)-bd_dom_sf"/>
</dbReference>
<protein>
    <submittedName>
        <fullName evidence="2">Short-chain dehydrogenase</fullName>
    </submittedName>
</protein>
<dbReference type="PANTHER" id="PTHR42820:SF1">
    <property type="entry name" value="SHORT-CHAIN DEHYDROGENASE_REDUCTASE FAMILY PROTEIN"/>
    <property type="match status" value="1"/>
</dbReference>
<dbReference type="Pfam" id="PF13561">
    <property type="entry name" value="adh_short_C2"/>
    <property type="match status" value="1"/>
</dbReference>
<gene>
    <name evidence="2" type="ORF">Mag101_17580</name>
</gene>
<dbReference type="PRINTS" id="PR00080">
    <property type="entry name" value="SDRFAMILY"/>
</dbReference>
<evidence type="ECO:0000313" key="3">
    <source>
        <dbReference type="Proteomes" id="UP000188219"/>
    </source>
</evidence>
<organism evidence="2 3">
    <name type="scientific">Microbulbifer agarilyticus</name>
    <dbReference type="NCBI Taxonomy" id="260552"/>
    <lineage>
        <taxon>Bacteria</taxon>
        <taxon>Pseudomonadati</taxon>
        <taxon>Pseudomonadota</taxon>
        <taxon>Gammaproteobacteria</taxon>
        <taxon>Cellvibrionales</taxon>
        <taxon>Microbulbiferaceae</taxon>
        <taxon>Microbulbifer</taxon>
    </lineage>
</organism>
<dbReference type="PANTHER" id="PTHR42820">
    <property type="entry name" value="SHORT-CHAIN DEHYDROGENASE REDUCTASE"/>
    <property type="match status" value="1"/>
</dbReference>
<dbReference type="RefSeq" id="WP_077407862.1">
    <property type="nucleotide sequence ID" value="NZ_CP019650.1"/>
</dbReference>
<reference evidence="2" key="1">
    <citation type="submission" date="2017-02" db="EMBL/GenBank/DDBJ databases">
        <title>Genome of Microbulbifer agarilyticus GP101.</title>
        <authorList>
            <person name="Jung J."/>
            <person name="Bae S.S."/>
            <person name="Baek K."/>
        </authorList>
    </citation>
    <scope>NUCLEOTIDE SEQUENCE [LARGE SCALE GENOMIC DNA]</scope>
    <source>
        <strain evidence="2">GP101</strain>
    </source>
</reference>
<dbReference type="FunFam" id="3.40.50.720:FF:000084">
    <property type="entry name" value="Short-chain dehydrogenase reductase"/>
    <property type="match status" value="1"/>
</dbReference>
<dbReference type="NCBIfam" id="NF005559">
    <property type="entry name" value="PRK07231.1"/>
    <property type="match status" value="1"/>
</dbReference>
<dbReference type="EMBL" id="CP019650">
    <property type="protein sequence ID" value="AQQ69243.1"/>
    <property type="molecule type" value="Genomic_DNA"/>
</dbReference>
<dbReference type="eggNOG" id="COG1028">
    <property type="taxonomic scope" value="Bacteria"/>
</dbReference>
<keyword evidence="3" id="KW-1185">Reference proteome</keyword>
<evidence type="ECO:0000256" key="1">
    <source>
        <dbReference type="ARBA" id="ARBA00006484"/>
    </source>
</evidence>
<dbReference type="Proteomes" id="UP000188219">
    <property type="component" value="Chromosome"/>
</dbReference>
<dbReference type="SUPFAM" id="SSF51735">
    <property type="entry name" value="NAD(P)-binding Rossmann-fold domains"/>
    <property type="match status" value="1"/>
</dbReference>
<dbReference type="AlphaFoldDB" id="A0A1Q2M922"/>
<proteinExistence type="inferred from homology"/>
<dbReference type="PRINTS" id="PR00081">
    <property type="entry name" value="GDHRDH"/>
</dbReference>
<name>A0A1Q2M922_9GAMM</name>